<organism evidence="2 3">
    <name type="scientific">Phytophthora lilii</name>
    <dbReference type="NCBI Taxonomy" id="2077276"/>
    <lineage>
        <taxon>Eukaryota</taxon>
        <taxon>Sar</taxon>
        <taxon>Stramenopiles</taxon>
        <taxon>Oomycota</taxon>
        <taxon>Peronosporomycetes</taxon>
        <taxon>Peronosporales</taxon>
        <taxon>Peronosporaceae</taxon>
        <taxon>Phytophthora</taxon>
    </lineage>
</organism>
<dbReference type="Proteomes" id="UP001165083">
    <property type="component" value="Unassembled WGS sequence"/>
</dbReference>
<gene>
    <name evidence="2" type="ORF">Plil01_000184400</name>
</gene>
<feature type="region of interest" description="Disordered" evidence="1">
    <location>
        <begin position="62"/>
        <end position="81"/>
    </location>
</feature>
<sequence length="96" mass="10496">MNLLTTVQVEDARATLELYKREQYAWEKYLRTNKSSSSLVGVAPALPDKEADDDAAKPLSAAAKAHLDSDDDEIHSARGAMAVPDSKELAIMEYGE</sequence>
<evidence type="ECO:0000313" key="2">
    <source>
        <dbReference type="EMBL" id="GMF11103.1"/>
    </source>
</evidence>
<dbReference type="OrthoDB" id="10565389at2759"/>
<proteinExistence type="predicted"/>
<name>A0A9W6TDE0_9STRA</name>
<dbReference type="EMBL" id="BSXW01000064">
    <property type="protein sequence ID" value="GMF11103.1"/>
    <property type="molecule type" value="Genomic_DNA"/>
</dbReference>
<keyword evidence="3" id="KW-1185">Reference proteome</keyword>
<accession>A0A9W6TDE0</accession>
<evidence type="ECO:0000313" key="3">
    <source>
        <dbReference type="Proteomes" id="UP001165083"/>
    </source>
</evidence>
<reference evidence="2" key="1">
    <citation type="submission" date="2023-04" db="EMBL/GenBank/DDBJ databases">
        <title>Phytophthora lilii NBRC 32176.</title>
        <authorList>
            <person name="Ichikawa N."/>
            <person name="Sato H."/>
            <person name="Tonouchi N."/>
        </authorList>
    </citation>
    <scope>NUCLEOTIDE SEQUENCE</scope>
    <source>
        <strain evidence="2">NBRC 32176</strain>
    </source>
</reference>
<protein>
    <submittedName>
        <fullName evidence="2">Unnamed protein product</fullName>
    </submittedName>
</protein>
<dbReference type="AlphaFoldDB" id="A0A9W6TDE0"/>
<evidence type="ECO:0000256" key="1">
    <source>
        <dbReference type="SAM" id="MobiDB-lite"/>
    </source>
</evidence>
<comment type="caution">
    <text evidence="2">The sequence shown here is derived from an EMBL/GenBank/DDBJ whole genome shotgun (WGS) entry which is preliminary data.</text>
</comment>